<reference evidence="2" key="1">
    <citation type="submission" date="2016-10" db="EMBL/GenBank/DDBJ databases">
        <authorList>
            <person name="Varghese N."/>
            <person name="Submissions S."/>
        </authorList>
    </citation>
    <scope>NUCLEOTIDE SEQUENCE [LARGE SCALE GENOMIC DNA]</scope>
    <source>
        <strain evidence="2">CGMCC 1.7738</strain>
    </source>
</reference>
<sequence length="229" mass="23561">MNVAVVGDDALAETVDAAGATLTDVETASLVVTVGEEQFVDVARGGPAVPILPVETEFGPFSLARDVVEAAVETILDGEGTAVSHPVLSVTIDGTTVARGVLDVMLVTSEPARISEYEVTFGAERAGNFRADGVVASTPLGTRGYAHAAGGPILEPGTGLAVVPISPFSTQSETWVAPGDVTLTVVRDDGPVALVVDGRTVQSVDPHQSVRLSVVDHVDLWRVPSIGSR</sequence>
<accession>A0A1I4EFN8</accession>
<dbReference type="PANTHER" id="PTHR20275:SF43">
    <property type="entry name" value="BIFUNCTIONAL NADP PHOSPHATASE_NAD KINASE"/>
    <property type="match status" value="1"/>
</dbReference>
<dbReference type="AlphaFoldDB" id="A0A1I4EFN8"/>
<dbReference type="EMBL" id="FOTC01000002">
    <property type="protein sequence ID" value="SFL04574.1"/>
    <property type="molecule type" value="Genomic_DNA"/>
</dbReference>
<name>A0A1I4EFN8_9EURY</name>
<dbReference type="GO" id="GO:0019674">
    <property type="term" value="P:NAD+ metabolic process"/>
    <property type="evidence" value="ECO:0007669"/>
    <property type="project" value="InterPro"/>
</dbReference>
<dbReference type="RefSeq" id="WP_089869212.1">
    <property type="nucleotide sequence ID" value="NZ_FOTC01000002.1"/>
</dbReference>
<gene>
    <name evidence="1" type="ORF">SAMN04487950_2151</name>
</gene>
<keyword evidence="2" id="KW-1185">Reference proteome</keyword>
<dbReference type="SUPFAM" id="SSF111331">
    <property type="entry name" value="NAD kinase/diacylglycerol kinase-like"/>
    <property type="match status" value="1"/>
</dbReference>
<dbReference type="GO" id="GO:0003951">
    <property type="term" value="F:NAD+ kinase activity"/>
    <property type="evidence" value="ECO:0007669"/>
    <property type="project" value="InterPro"/>
</dbReference>
<dbReference type="Proteomes" id="UP000199607">
    <property type="component" value="Unassembled WGS sequence"/>
</dbReference>
<dbReference type="STRING" id="553466.SAMN04487950_2151"/>
<evidence type="ECO:0000313" key="1">
    <source>
        <dbReference type="EMBL" id="SFL04574.1"/>
    </source>
</evidence>
<keyword evidence="1" id="KW-0418">Kinase</keyword>
<dbReference type="InterPro" id="IPR016064">
    <property type="entry name" value="NAD/diacylglycerol_kinase_sf"/>
</dbReference>
<organism evidence="1 2">
    <name type="scientific">Halogranum rubrum</name>
    <dbReference type="NCBI Taxonomy" id="553466"/>
    <lineage>
        <taxon>Archaea</taxon>
        <taxon>Methanobacteriati</taxon>
        <taxon>Methanobacteriota</taxon>
        <taxon>Stenosarchaea group</taxon>
        <taxon>Halobacteria</taxon>
        <taxon>Halobacteriales</taxon>
        <taxon>Haloferacaceae</taxon>
    </lineage>
</organism>
<dbReference type="GO" id="GO:0006741">
    <property type="term" value="P:NADP+ biosynthetic process"/>
    <property type="evidence" value="ECO:0007669"/>
    <property type="project" value="TreeGrafter"/>
</dbReference>
<dbReference type="Gene3D" id="2.60.200.30">
    <property type="entry name" value="Probable inorganic polyphosphate/atp-NAD kinase, domain 2"/>
    <property type="match status" value="1"/>
</dbReference>
<protein>
    <submittedName>
        <fullName evidence="1">NAD+ kinase</fullName>
    </submittedName>
</protein>
<keyword evidence="1" id="KW-0808">Transferase</keyword>
<dbReference type="PANTHER" id="PTHR20275">
    <property type="entry name" value="NAD KINASE"/>
    <property type="match status" value="1"/>
</dbReference>
<dbReference type="InterPro" id="IPR017437">
    <property type="entry name" value="ATP-NAD_kinase_PpnK-typ_C"/>
</dbReference>
<evidence type="ECO:0000313" key="2">
    <source>
        <dbReference type="Proteomes" id="UP000199607"/>
    </source>
</evidence>
<proteinExistence type="predicted"/>
<dbReference type="Pfam" id="PF20143">
    <property type="entry name" value="NAD_kinase_C"/>
    <property type="match status" value="1"/>
</dbReference>